<accession>A0A401QB45</accession>
<feature type="compositionally biased region" description="Polar residues" evidence="1">
    <location>
        <begin position="229"/>
        <end position="238"/>
    </location>
</feature>
<evidence type="ECO:0000313" key="2">
    <source>
        <dbReference type="EMBL" id="GCB82527.1"/>
    </source>
</evidence>
<feature type="non-terminal residue" evidence="2">
    <location>
        <position position="1"/>
    </location>
</feature>
<name>A0A401QB45_SCYTO</name>
<comment type="caution">
    <text evidence="2">The sequence shown here is derived from an EMBL/GenBank/DDBJ whole genome shotgun (WGS) entry which is preliminary data.</text>
</comment>
<feature type="compositionally biased region" description="Basic and acidic residues" evidence="1">
    <location>
        <begin position="131"/>
        <end position="166"/>
    </location>
</feature>
<proteinExistence type="predicted"/>
<dbReference type="Proteomes" id="UP000288216">
    <property type="component" value="Unassembled WGS sequence"/>
</dbReference>
<sequence>AIVRGSKIGIDGSLNWLLDEFENVSVTRSNSLRRGSPPSLLRQDPIQDGLHKNGMHEAHSKITYPAELDRHHDHKGRSERGKPESRDERDQGRDDRQRNRNVERDDSRAHPQQPRGQEPSRTGGSRPNHHNSRDPRPDHHRQPDSKTKTHDRPDGRRDHPSDREGNHVGFSEPANSQERNSRRERNESSDKRPKSTYTGETSPQSPRDKRPLSGPNIRPPNAPGADGTMKTTHQTGRPFNTYPMAETGANRGTSNQVCMAMAVC</sequence>
<feature type="compositionally biased region" description="Polar residues" evidence="1">
    <location>
        <begin position="195"/>
        <end position="205"/>
    </location>
</feature>
<feature type="compositionally biased region" description="Basic and acidic residues" evidence="1">
    <location>
        <begin position="67"/>
        <end position="109"/>
    </location>
</feature>
<dbReference type="EMBL" id="BFAA01023509">
    <property type="protein sequence ID" value="GCB82527.1"/>
    <property type="molecule type" value="Genomic_DNA"/>
</dbReference>
<dbReference type="STRING" id="75743.A0A401QB45"/>
<dbReference type="OrthoDB" id="1022360at2759"/>
<feature type="region of interest" description="Disordered" evidence="1">
    <location>
        <begin position="28"/>
        <end position="251"/>
    </location>
</feature>
<evidence type="ECO:0000313" key="3">
    <source>
        <dbReference type="Proteomes" id="UP000288216"/>
    </source>
</evidence>
<keyword evidence="3" id="KW-1185">Reference proteome</keyword>
<feature type="compositionally biased region" description="Basic and acidic residues" evidence="1">
    <location>
        <begin position="49"/>
        <end position="60"/>
    </location>
</feature>
<evidence type="ECO:0000256" key="1">
    <source>
        <dbReference type="SAM" id="MobiDB-lite"/>
    </source>
</evidence>
<feature type="compositionally biased region" description="Basic and acidic residues" evidence="1">
    <location>
        <begin position="179"/>
        <end position="193"/>
    </location>
</feature>
<gene>
    <name evidence="2" type="ORF">scyTo_0022683</name>
</gene>
<reference evidence="2 3" key="1">
    <citation type="journal article" date="2018" name="Nat. Ecol. Evol.">
        <title>Shark genomes provide insights into elasmobranch evolution and the origin of vertebrates.</title>
        <authorList>
            <person name="Hara Y"/>
            <person name="Yamaguchi K"/>
            <person name="Onimaru K"/>
            <person name="Kadota M"/>
            <person name="Koyanagi M"/>
            <person name="Keeley SD"/>
            <person name="Tatsumi K"/>
            <person name="Tanaka K"/>
            <person name="Motone F"/>
            <person name="Kageyama Y"/>
            <person name="Nozu R"/>
            <person name="Adachi N"/>
            <person name="Nishimura O"/>
            <person name="Nakagawa R"/>
            <person name="Tanegashima C"/>
            <person name="Kiyatake I"/>
            <person name="Matsumoto R"/>
            <person name="Murakumo K"/>
            <person name="Nishida K"/>
            <person name="Terakita A"/>
            <person name="Kuratani S"/>
            <person name="Sato K"/>
            <person name="Hyodo S Kuraku.S."/>
        </authorList>
    </citation>
    <scope>NUCLEOTIDE SEQUENCE [LARGE SCALE GENOMIC DNA]</scope>
</reference>
<dbReference type="AlphaFoldDB" id="A0A401QB45"/>
<protein>
    <submittedName>
        <fullName evidence="2">Uncharacterized protein</fullName>
    </submittedName>
</protein>
<organism evidence="2 3">
    <name type="scientific">Scyliorhinus torazame</name>
    <name type="common">Cloudy catshark</name>
    <name type="synonym">Catulus torazame</name>
    <dbReference type="NCBI Taxonomy" id="75743"/>
    <lineage>
        <taxon>Eukaryota</taxon>
        <taxon>Metazoa</taxon>
        <taxon>Chordata</taxon>
        <taxon>Craniata</taxon>
        <taxon>Vertebrata</taxon>
        <taxon>Chondrichthyes</taxon>
        <taxon>Elasmobranchii</taxon>
        <taxon>Galeomorphii</taxon>
        <taxon>Galeoidea</taxon>
        <taxon>Carcharhiniformes</taxon>
        <taxon>Scyliorhinidae</taxon>
        <taxon>Scyliorhinus</taxon>
    </lineage>
</organism>